<keyword evidence="5 10" id="KW-0067">ATP-binding</keyword>
<dbReference type="Pfam" id="PF01751">
    <property type="entry name" value="Toprim"/>
    <property type="match status" value="1"/>
</dbReference>
<dbReference type="Pfam" id="PF00204">
    <property type="entry name" value="DNA_gyraseB"/>
    <property type="match status" value="1"/>
</dbReference>
<evidence type="ECO:0000313" key="12">
    <source>
        <dbReference type="EMBL" id="MDY0746171.1"/>
    </source>
</evidence>
<keyword evidence="3" id="KW-0479">Metal-binding</keyword>
<dbReference type="EC" id="5.6.2.2" evidence="10"/>
<keyword evidence="4 10" id="KW-0547">Nucleotide-binding</keyword>
<dbReference type="PANTHER" id="PTHR45866:SF4">
    <property type="entry name" value="DNA TOPOISOMERASE 4 SUBUNIT B"/>
    <property type="match status" value="1"/>
</dbReference>
<feature type="binding site" evidence="10">
    <location>
        <position position="11"/>
    </location>
    <ligand>
        <name>ATP</name>
        <dbReference type="ChEBI" id="CHEBI:30616"/>
    </ligand>
</feature>
<dbReference type="Gene3D" id="3.30.230.10">
    <property type="match status" value="1"/>
</dbReference>
<comment type="cofactor">
    <cofactor evidence="2">
        <name>Mg(2+)</name>
        <dbReference type="ChEBI" id="CHEBI:18420"/>
    </cofactor>
</comment>
<feature type="binding site" evidence="10">
    <location>
        <position position="350"/>
    </location>
    <ligand>
        <name>ATP</name>
        <dbReference type="ChEBI" id="CHEBI:30616"/>
    </ligand>
</feature>
<dbReference type="CDD" id="cd16928">
    <property type="entry name" value="HATPase_GyrB-like"/>
    <property type="match status" value="1"/>
</dbReference>
<evidence type="ECO:0000256" key="10">
    <source>
        <dbReference type="HAMAP-Rule" id="MF_00938"/>
    </source>
</evidence>
<dbReference type="GO" id="GO:0003918">
    <property type="term" value="F:DNA topoisomerase type II (double strand cut, ATP-hydrolyzing) activity"/>
    <property type="evidence" value="ECO:0007669"/>
    <property type="project" value="UniProtKB-EC"/>
</dbReference>
<dbReference type="InterPro" id="IPR013759">
    <property type="entry name" value="Topo_IIA_B_C"/>
</dbReference>
<dbReference type="InterPro" id="IPR018522">
    <property type="entry name" value="TopoIIA_CS"/>
</dbReference>
<keyword evidence="13" id="KW-1185">Reference proteome</keyword>
<dbReference type="SUPFAM" id="SSF56719">
    <property type="entry name" value="Type II DNA topoisomerase"/>
    <property type="match status" value="1"/>
</dbReference>
<feature type="site" description="Interaction with DNA" evidence="10">
    <location>
        <position position="644"/>
    </location>
</feature>
<comment type="subunit">
    <text evidence="10">Heterotetramer composed of ParC and ParE.</text>
</comment>
<comment type="function">
    <text evidence="10">Topoisomerase IV is essential for chromosome segregation. It relaxes supercoiled DNA. Performs the decatenation events required during the replication of a circular DNA molecule.</text>
</comment>
<dbReference type="PRINTS" id="PR00418">
    <property type="entry name" value="TPI2FAMILY"/>
</dbReference>
<reference evidence="12 13" key="1">
    <citation type="submission" date="2023-11" db="EMBL/GenBank/DDBJ databases">
        <title>Paucibacter sp. nov., isolated from fresh soil in Korea.</title>
        <authorList>
            <person name="Le N.T.T."/>
        </authorList>
    </citation>
    <scope>NUCLEOTIDE SEQUENCE [LARGE SCALE GENOMIC DNA]</scope>
    <source>
        <strain evidence="12 13">R3-3</strain>
    </source>
</reference>
<comment type="caution">
    <text evidence="12">The sequence shown here is derived from an EMBL/GenBank/DDBJ whole genome shotgun (WGS) entry which is preliminary data.</text>
</comment>
<dbReference type="InterPro" id="IPR036890">
    <property type="entry name" value="HATPase_C_sf"/>
</dbReference>
<dbReference type="InterPro" id="IPR001241">
    <property type="entry name" value="Topo_IIA"/>
</dbReference>
<evidence type="ECO:0000256" key="2">
    <source>
        <dbReference type="ARBA" id="ARBA00001946"/>
    </source>
</evidence>
<proteinExistence type="inferred from homology"/>
<feature type="binding site" evidence="10">
    <location>
        <position position="75"/>
    </location>
    <ligand>
        <name>ATP</name>
        <dbReference type="ChEBI" id="CHEBI:30616"/>
    </ligand>
</feature>
<dbReference type="SUPFAM" id="SSF55874">
    <property type="entry name" value="ATPase domain of HSP90 chaperone/DNA topoisomerase II/histidine kinase"/>
    <property type="match status" value="1"/>
</dbReference>
<dbReference type="SMART" id="SM00387">
    <property type="entry name" value="HATPase_c"/>
    <property type="match status" value="1"/>
</dbReference>
<dbReference type="InterPro" id="IPR006171">
    <property type="entry name" value="TOPRIM_dom"/>
</dbReference>
<feature type="binding site" evidence="10">
    <location>
        <begin position="119"/>
        <end position="125"/>
    </location>
    <ligand>
        <name>ATP</name>
        <dbReference type="ChEBI" id="CHEBI:30616"/>
    </ligand>
</feature>
<evidence type="ECO:0000256" key="5">
    <source>
        <dbReference type="ARBA" id="ARBA00022840"/>
    </source>
</evidence>
<dbReference type="InterPro" id="IPR013506">
    <property type="entry name" value="Topo_IIA_bsu_dom2"/>
</dbReference>
<dbReference type="RefSeq" id="WP_320424069.1">
    <property type="nucleotide sequence ID" value="NZ_JAXCLA010000005.1"/>
</dbReference>
<dbReference type="InterPro" id="IPR014721">
    <property type="entry name" value="Ribsml_uS5_D2-typ_fold_subgr"/>
</dbReference>
<dbReference type="HAMAP" id="MF_00938">
    <property type="entry name" value="ParE_type1"/>
    <property type="match status" value="1"/>
</dbReference>
<dbReference type="InterPro" id="IPR005737">
    <property type="entry name" value="TopoIV_B_Gneg"/>
</dbReference>
<dbReference type="SUPFAM" id="SSF54211">
    <property type="entry name" value="Ribosomal protein S5 domain 2-like"/>
    <property type="match status" value="1"/>
</dbReference>
<keyword evidence="6" id="KW-0460">Magnesium</keyword>
<comment type="similarity">
    <text evidence="10">Belongs to the type II topoisomerase family. ParE type 1 subfamily.</text>
</comment>
<dbReference type="PROSITE" id="PS50880">
    <property type="entry name" value="TOPRIM"/>
    <property type="match status" value="1"/>
</dbReference>
<keyword evidence="9 10" id="KW-0413">Isomerase</keyword>
<evidence type="ECO:0000313" key="13">
    <source>
        <dbReference type="Proteomes" id="UP001285263"/>
    </source>
</evidence>
<feature type="domain" description="Toprim" evidence="11">
    <location>
        <begin position="428"/>
        <end position="545"/>
    </location>
</feature>
<feature type="site" description="Interaction with DNA" evidence="10">
    <location>
        <position position="517"/>
    </location>
</feature>
<feature type="binding site" evidence="10">
    <location>
        <position position="48"/>
    </location>
    <ligand>
        <name>ATP</name>
        <dbReference type="ChEBI" id="CHEBI:30616"/>
    </ligand>
</feature>
<dbReference type="Pfam" id="PF00986">
    <property type="entry name" value="DNA_gyraseB_C"/>
    <property type="match status" value="1"/>
</dbReference>
<sequence length="659" mass="71830">MATNPTTPSSYGEASIRVLKGLEPVKQRPGMYTRTDNPLHCIQEVIDNAADEALAGFGKRIDVVQHADGSVSVADDGRGIPFGLHPEEGVPVVEIVFTRLHAGGKFDKGSGGAYSFSGGLHGVGVSVTNALAKRLEVSVWREKQVAALAFSGGDVVEPVSVRPAASGDRKQGTTVRVWPDAKYFESAELPKNELVHLLRSKAVLMPGVIVTLKNEKTGDVQTWSYKGGLRDYLMQTLVADPLIPLYEGEQYASKSETENFAEGEGAAWCVAFTDEGTVMRESYVNLIPTVAGGMHESGLKDGLFGAIKGFIEMHSLLPKGVKLMPDDVFSRASFVLSAKVLDPQFQGQTKERLNSRDALRLVSTYVKPGLELWLNQHVEHGKKLAELVIKQAQTRQRAAQKVEKRKGSGVAVLPGKLTDCESRDLTLNEVFLVEGDSAGGSAKMGRDKETQAVLPLRGKVLNTWEVERDRLFANNEIHDISVALGVDPHGKNDSPDLSGLRYGKVCILSDADVDGSHIQVLLLTLFFRHFPKLVETGHVYIARPPLYRVDAPARGKKPAAKIYALDEGELTATLDKLRKEGAREGSWSISRFKGLGEMSAEQLWDTTLNPETRRLSPISYGLLDLEATETAINKLMGKGEASSRRELMEIHGDSVEIDV</sequence>
<dbReference type="CDD" id="cd00822">
    <property type="entry name" value="TopoII_Trans_DNA_gyrase"/>
    <property type="match status" value="1"/>
</dbReference>
<evidence type="ECO:0000256" key="7">
    <source>
        <dbReference type="ARBA" id="ARBA00023029"/>
    </source>
</evidence>
<evidence type="ECO:0000256" key="8">
    <source>
        <dbReference type="ARBA" id="ARBA00023125"/>
    </source>
</evidence>
<dbReference type="EMBL" id="JAXCLA010000005">
    <property type="protein sequence ID" value="MDY0746171.1"/>
    <property type="molecule type" value="Genomic_DNA"/>
</dbReference>
<dbReference type="Gene3D" id="3.30.565.10">
    <property type="entry name" value="Histidine kinase-like ATPase, C-terminal domain"/>
    <property type="match status" value="1"/>
</dbReference>
<evidence type="ECO:0000256" key="4">
    <source>
        <dbReference type="ARBA" id="ARBA00022741"/>
    </source>
</evidence>
<dbReference type="PRINTS" id="PR01098">
    <property type="entry name" value="TOPISMRASE4B"/>
</dbReference>
<dbReference type="InterPro" id="IPR002288">
    <property type="entry name" value="DNA_gyrase_B_C"/>
</dbReference>
<dbReference type="InterPro" id="IPR020568">
    <property type="entry name" value="Ribosomal_Su5_D2-typ_SF"/>
</dbReference>
<evidence type="ECO:0000256" key="3">
    <source>
        <dbReference type="ARBA" id="ARBA00022723"/>
    </source>
</evidence>
<feature type="site" description="Interaction with DNA" evidence="10">
    <location>
        <position position="462"/>
    </location>
</feature>
<evidence type="ECO:0000256" key="6">
    <source>
        <dbReference type="ARBA" id="ARBA00022842"/>
    </source>
</evidence>
<dbReference type="PANTHER" id="PTHR45866">
    <property type="entry name" value="DNA GYRASE/TOPOISOMERASE SUBUNIT B"/>
    <property type="match status" value="1"/>
</dbReference>
<dbReference type="Proteomes" id="UP001285263">
    <property type="component" value="Unassembled WGS sequence"/>
</dbReference>
<keyword evidence="8 10" id="KW-0238">DNA-binding</keyword>
<dbReference type="Gene3D" id="3.40.50.670">
    <property type="match status" value="1"/>
</dbReference>
<comment type="catalytic activity">
    <reaction evidence="1 10">
        <text>ATP-dependent breakage, passage and rejoining of double-stranded DNA.</text>
        <dbReference type="EC" id="5.6.2.2"/>
    </reaction>
</comment>
<dbReference type="PROSITE" id="PS00177">
    <property type="entry name" value="TOPOISOMERASE_II"/>
    <property type="match status" value="1"/>
</dbReference>
<evidence type="ECO:0000256" key="9">
    <source>
        <dbReference type="ARBA" id="ARBA00023235"/>
    </source>
</evidence>
<dbReference type="InterPro" id="IPR003594">
    <property type="entry name" value="HATPase_dom"/>
</dbReference>
<dbReference type="SMART" id="SM00433">
    <property type="entry name" value="TOP2c"/>
    <property type="match status" value="1"/>
</dbReference>
<evidence type="ECO:0000259" key="11">
    <source>
        <dbReference type="PROSITE" id="PS50880"/>
    </source>
</evidence>
<name>A0ABU5DIR2_9BURK</name>
<organism evidence="12 13">
    <name type="scientific">Roseateles agri</name>
    <dbReference type="NCBI Taxonomy" id="3098619"/>
    <lineage>
        <taxon>Bacteria</taxon>
        <taxon>Pseudomonadati</taxon>
        <taxon>Pseudomonadota</taxon>
        <taxon>Betaproteobacteria</taxon>
        <taxon>Burkholderiales</taxon>
        <taxon>Sphaerotilaceae</taxon>
        <taxon>Roseateles</taxon>
    </lineage>
</organism>
<gene>
    <name evidence="10" type="primary">parE</name>
    <name evidence="12" type="ORF">SNE35_16755</name>
</gene>
<protein>
    <recommendedName>
        <fullName evidence="10">DNA topoisomerase 4 subunit B</fullName>
        <ecNumber evidence="10">5.6.2.2</ecNumber>
    </recommendedName>
    <alternativeName>
        <fullName evidence="10">Topoisomerase IV subunit B</fullName>
    </alternativeName>
</protein>
<keyword evidence="7 10" id="KW-0799">Topoisomerase</keyword>
<evidence type="ECO:0000256" key="1">
    <source>
        <dbReference type="ARBA" id="ARBA00000185"/>
    </source>
</evidence>
<dbReference type="Pfam" id="PF02518">
    <property type="entry name" value="HATPase_c"/>
    <property type="match status" value="1"/>
</dbReference>
<accession>A0ABU5DIR2</accession>
<dbReference type="InterPro" id="IPR013760">
    <property type="entry name" value="Topo_IIA-like_dom_sf"/>
</dbReference>